<dbReference type="InterPro" id="IPR016035">
    <property type="entry name" value="Acyl_Trfase/lysoPLipase"/>
</dbReference>
<dbReference type="InterPro" id="IPR016036">
    <property type="entry name" value="Malonyl_transacylase_ACP-bd"/>
</dbReference>
<evidence type="ECO:0000259" key="7">
    <source>
        <dbReference type="PROSITE" id="PS50075"/>
    </source>
</evidence>
<feature type="active site" description="Proton donor; for dehydratase activity" evidence="5">
    <location>
        <position position="1520"/>
    </location>
</feature>
<dbReference type="PANTHER" id="PTHR43775:SF37">
    <property type="entry name" value="SI:DKEY-61P9.11"/>
    <property type="match status" value="1"/>
</dbReference>
<dbReference type="SMART" id="SM00825">
    <property type="entry name" value="PKS_KS"/>
    <property type="match status" value="1"/>
</dbReference>
<dbReference type="PANTHER" id="PTHR43775">
    <property type="entry name" value="FATTY ACID SYNTHASE"/>
    <property type="match status" value="1"/>
</dbReference>
<feature type="region of interest" description="C-terminal hotdog fold" evidence="5">
    <location>
        <begin position="1461"/>
        <end position="1607"/>
    </location>
</feature>
<dbReference type="STRING" id="104259.A0A0F7TPT2"/>
<evidence type="ECO:0000256" key="2">
    <source>
        <dbReference type="ARBA" id="ARBA00022553"/>
    </source>
</evidence>
<feature type="domain" description="Ketosynthase family 3 (KS3)" evidence="8">
    <location>
        <begin position="382"/>
        <end position="814"/>
    </location>
</feature>
<dbReference type="Pfam" id="PF22621">
    <property type="entry name" value="CurL-like_PKS_C"/>
    <property type="match status" value="1"/>
</dbReference>
<dbReference type="InterPro" id="IPR016039">
    <property type="entry name" value="Thiolase-like"/>
</dbReference>
<feature type="domain" description="Carrier" evidence="7">
    <location>
        <begin position="1754"/>
        <end position="1837"/>
    </location>
</feature>
<dbReference type="SUPFAM" id="SSF52151">
    <property type="entry name" value="FabD/lysophospholipase-like"/>
    <property type="match status" value="1"/>
</dbReference>
<reference evidence="11" key="1">
    <citation type="journal article" date="2015" name="Genome Announc.">
        <title>Draft genome sequence of the fungus Penicillium brasilianum MG11.</title>
        <authorList>
            <person name="Horn F."/>
            <person name="Linde J."/>
            <person name="Mattern D.J."/>
            <person name="Walther G."/>
            <person name="Guthke R."/>
            <person name="Brakhage A.A."/>
            <person name="Valiante V."/>
        </authorList>
    </citation>
    <scope>NUCLEOTIDE SEQUENCE [LARGE SCALE GENOMIC DNA]</scope>
    <source>
        <strain evidence="11">MG11</strain>
    </source>
</reference>
<dbReference type="PROSITE" id="PS00012">
    <property type="entry name" value="PHOSPHOPANTETHEINE"/>
    <property type="match status" value="1"/>
</dbReference>
<name>A0A0F7TPT2_PENBI</name>
<proteinExistence type="predicted"/>
<dbReference type="InterPro" id="IPR049551">
    <property type="entry name" value="PKS_DH_C"/>
</dbReference>
<evidence type="ECO:0000256" key="5">
    <source>
        <dbReference type="PROSITE-ProRule" id="PRU01363"/>
    </source>
</evidence>
<keyword evidence="11" id="KW-1185">Reference proteome</keyword>
<feature type="region of interest" description="Disordered" evidence="6">
    <location>
        <begin position="1841"/>
        <end position="1860"/>
    </location>
</feature>
<accession>A0A0F7TPT2</accession>
<dbReference type="SUPFAM" id="SSF53474">
    <property type="entry name" value="alpha/beta-Hydrolases"/>
    <property type="match status" value="1"/>
</dbReference>
<dbReference type="PROSITE" id="PS52019">
    <property type="entry name" value="PKS_MFAS_DH"/>
    <property type="match status" value="1"/>
</dbReference>
<dbReference type="SUPFAM" id="SSF47336">
    <property type="entry name" value="ACP-like"/>
    <property type="match status" value="2"/>
</dbReference>
<evidence type="ECO:0000259" key="9">
    <source>
        <dbReference type="PROSITE" id="PS52019"/>
    </source>
</evidence>
<dbReference type="InterPro" id="IPR014030">
    <property type="entry name" value="Ketoacyl_synth_N"/>
</dbReference>
<dbReference type="InterPro" id="IPR042104">
    <property type="entry name" value="PKS_dehydratase_sf"/>
</dbReference>
<dbReference type="InterPro" id="IPR030918">
    <property type="entry name" value="PT_fungal_PKS"/>
</dbReference>
<dbReference type="InterPro" id="IPR001031">
    <property type="entry name" value="Thioesterase"/>
</dbReference>
<dbReference type="Proteomes" id="UP000042958">
    <property type="component" value="Unassembled WGS sequence"/>
</dbReference>
<dbReference type="EMBL" id="CDHK01000006">
    <property type="protein sequence ID" value="CEJ58734.1"/>
    <property type="molecule type" value="Genomic_DNA"/>
</dbReference>
<keyword evidence="3" id="KW-0489">Methyltransferase</keyword>
<feature type="domain" description="Carrier" evidence="7">
    <location>
        <begin position="1648"/>
        <end position="1722"/>
    </location>
</feature>
<evidence type="ECO:0000256" key="6">
    <source>
        <dbReference type="SAM" id="MobiDB-lite"/>
    </source>
</evidence>
<dbReference type="Pfam" id="PF14765">
    <property type="entry name" value="PS-DH"/>
    <property type="match status" value="1"/>
</dbReference>
<feature type="region of interest" description="Disordered" evidence="6">
    <location>
        <begin position="1725"/>
        <end position="1758"/>
    </location>
</feature>
<dbReference type="Gene3D" id="3.40.50.1820">
    <property type="entry name" value="alpha/beta hydrolase"/>
    <property type="match status" value="1"/>
</dbReference>
<dbReference type="PROSITE" id="PS00606">
    <property type="entry name" value="KS3_1"/>
    <property type="match status" value="1"/>
</dbReference>
<dbReference type="GO" id="GO:0004312">
    <property type="term" value="F:fatty acid synthase activity"/>
    <property type="evidence" value="ECO:0007669"/>
    <property type="project" value="TreeGrafter"/>
</dbReference>
<dbReference type="SMART" id="SM00827">
    <property type="entry name" value="PKS_AT"/>
    <property type="match status" value="1"/>
</dbReference>
<feature type="compositionally biased region" description="Low complexity" evidence="6">
    <location>
        <begin position="1614"/>
        <end position="1624"/>
    </location>
</feature>
<organism evidence="10 11">
    <name type="scientific">Penicillium brasilianum</name>
    <dbReference type="NCBI Taxonomy" id="104259"/>
    <lineage>
        <taxon>Eukaryota</taxon>
        <taxon>Fungi</taxon>
        <taxon>Dikarya</taxon>
        <taxon>Ascomycota</taxon>
        <taxon>Pezizomycotina</taxon>
        <taxon>Eurotiomycetes</taxon>
        <taxon>Eurotiomycetidae</taxon>
        <taxon>Eurotiales</taxon>
        <taxon>Aspergillaceae</taxon>
        <taxon>Penicillium</taxon>
    </lineage>
</organism>
<feature type="domain" description="PKS/mFAS DH" evidence="9">
    <location>
        <begin position="1298"/>
        <end position="1607"/>
    </location>
</feature>
<dbReference type="InterPro" id="IPR014043">
    <property type="entry name" value="Acyl_transferase_dom"/>
</dbReference>
<dbReference type="Gene3D" id="3.40.366.10">
    <property type="entry name" value="Malonyl-Coenzyme A Acyl Carrier Protein, domain 2"/>
    <property type="match status" value="1"/>
</dbReference>
<evidence type="ECO:0008006" key="12">
    <source>
        <dbReference type="Google" id="ProtNLM"/>
    </source>
</evidence>
<dbReference type="Pfam" id="PF00550">
    <property type="entry name" value="PP-binding"/>
    <property type="match status" value="2"/>
</dbReference>
<dbReference type="NCBIfam" id="TIGR04532">
    <property type="entry name" value="PT_fungal_PKS"/>
    <property type="match status" value="1"/>
</dbReference>
<dbReference type="InterPro" id="IPR001227">
    <property type="entry name" value="Ac_transferase_dom_sf"/>
</dbReference>
<evidence type="ECO:0000256" key="1">
    <source>
        <dbReference type="ARBA" id="ARBA00022450"/>
    </source>
</evidence>
<dbReference type="OrthoDB" id="329835at2759"/>
<dbReference type="InterPro" id="IPR020841">
    <property type="entry name" value="PKS_Beta-ketoAc_synthase_dom"/>
</dbReference>
<dbReference type="Pfam" id="PF00109">
    <property type="entry name" value="ketoacyl-synt"/>
    <property type="match status" value="1"/>
</dbReference>
<feature type="region of interest" description="N-terminal hotdog fold" evidence="5">
    <location>
        <begin position="1298"/>
        <end position="1433"/>
    </location>
</feature>
<dbReference type="CDD" id="cd00833">
    <property type="entry name" value="PKS"/>
    <property type="match status" value="1"/>
</dbReference>
<dbReference type="PROSITE" id="PS52004">
    <property type="entry name" value="KS3_2"/>
    <property type="match status" value="1"/>
</dbReference>
<dbReference type="Pfam" id="PF00975">
    <property type="entry name" value="Thioesterase"/>
    <property type="match status" value="1"/>
</dbReference>
<dbReference type="InterPro" id="IPR018201">
    <property type="entry name" value="Ketoacyl_synth_AS"/>
</dbReference>
<evidence type="ECO:0000256" key="4">
    <source>
        <dbReference type="ARBA" id="ARBA00022679"/>
    </source>
</evidence>
<dbReference type="InterPro" id="IPR050091">
    <property type="entry name" value="PKS_NRPS_Biosynth_Enz"/>
</dbReference>
<dbReference type="GO" id="GO:0004315">
    <property type="term" value="F:3-oxoacyl-[acyl-carrier-protein] synthase activity"/>
    <property type="evidence" value="ECO:0007669"/>
    <property type="project" value="InterPro"/>
</dbReference>
<dbReference type="Gene3D" id="3.10.129.110">
    <property type="entry name" value="Polyketide synthase dehydratase"/>
    <property type="match status" value="1"/>
</dbReference>
<keyword evidence="1" id="KW-0596">Phosphopantetheine</keyword>
<dbReference type="Gene3D" id="3.30.70.3290">
    <property type="match status" value="1"/>
</dbReference>
<dbReference type="Pfam" id="PF00698">
    <property type="entry name" value="Acyl_transf_1"/>
    <property type="match status" value="1"/>
</dbReference>
<dbReference type="PROSITE" id="PS50075">
    <property type="entry name" value="CARRIER"/>
    <property type="match status" value="2"/>
</dbReference>
<dbReference type="Gene3D" id="1.10.1200.10">
    <property type="entry name" value="ACP-like"/>
    <property type="match status" value="2"/>
</dbReference>
<dbReference type="GO" id="GO:0032259">
    <property type="term" value="P:methylation"/>
    <property type="evidence" value="ECO:0007669"/>
    <property type="project" value="UniProtKB-KW"/>
</dbReference>
<dbReference type="GO" id="GO:0030639">
    <property type="term" value="P:polyketide biosynthetic process"/>
    <property type="evidence" value="ECO:0007669"/>
    <property type="project" value="UniProtKB-ARBA"/>
</dbReference>
<evidence type="ECO:0000256" key="3">
    <source>
        <dbReference type="ARBA" id="ARBA00022603"/>
    </source>
</evidence>
<feature type="compositionally biased region" description="Low complexity" evidence="6">
    <location>
        <begin position="1734"/>
        <end position="1745"/>
    </location>
</feature>
<sequence length="2107" mass="230690">MEFGGSVIFFGDTTLPIIPSLSRLLEAQTRNTLLARFLSLSEGILRDSIGYLPQHVQQEALRFTRLSDIVDSKDNELPALRVLAPALLVIVQLGHFIGWHEDNPHREFPAGSKSVCIGLCVGQLSAAAVSLAKNILELIPIAVDTVCLAVRLGSLVFTAGGDLEVQGTQDPWALLIEKEVLPIETLVSILEKWDRSSRKQAYITAEFNGTVTVQGPPTTLASLKNAISDSMKLRNSSHAGRPIPIFAPYHASHLYKELDLANLVKGLAILSRTLDSSTELRSNSALFSSFSGHPISGKRSEDILRDVLKDLLLRPINWSDLVEGTASYLASLNVSDVDIYCFGPVHSQKSFASIMQDMIDAKVRLCETTIQRNQEPSTRSSNTPIAIIGMSGRFPDANSVDELWRILADGVDCHRVIPSVRFDPSIYVSKDGKDKNKSATEYGNFMKNAGHFDARFFNMSPREAMQTDPQQRLALVTAYEALELAGYVPGQTPSTQVERIGSFYGQTTDDYKDVNVVQEIDTYYVSGVIRAFGPGRVSRANQLGGPSLSVDTACASSATAINLACTSIWSNECDTAVVGGMMLLNSPDMYAGLSRGHFVSSDGPCKTFDDEADGYCRGETVASIVFKRLDAAKADNDNVLGVILAAGTNYSAYAASITQPHAGAQESLFRKVLRQAAVKPTDIDYVELHGTGTQLGDSTEMASVLKVLAPSHSSRPPDRPLYVGSIKANIGHGESASGIAALIKALLLFEKSQIPPHIGIKSGRINRNFPPLEERNVKIAKELTAFPPNPDRKRRVLINNFGAAGGNSSFVLEEGETFSPRGSELVAPVCDHVISVTAKSVTSLSKNLMNLVTFLENHPDTPMRDLAYSTTARKVQYPLRVSIVASTSSEAKRQLAARAGEQGKDFPNRISNPIFVFTGQGSLFAGVGKQIFELNSSFRSHLTRLERVATELGFPPFIDAIINGGEDMNKLQSVQSQLGQVALQMALFTLWSSWNIKPAAVIGHSLGEYAALFAAGVLSASDTLYLVGRRATLLQSLCASSTHGMLAVNRGLDHIRSILASQFNDLEVSCFNSPTDIVLSGPVVSIHEAERLLKSHGLRCNLLNVPFAFHSSQIEPILAPFKCEASNVSFQTPQIPILSTLLGRRLTDLDELDPSYLARHARDPVEFVRAIQVGLSENLITSDSAFLEIGPHPLCLSMVASTLQTTSRLFSTLHRKEPPLSTICKTLASLSDGGISVNWKSYHGSFDGTPKLLRLPTYAFDEREYWIEYRNDWLLQRHHDGSHSKAPQRGPKMTTTVQNMLSSTLDGALVSVVFESDLTDPVLHGLIAGHVLNGIALCPSGVFMDIALTVADYLRSHFRFDCPGSGIKVLNLQMTKPITIPVERPTSPRMFRIISRANTQTGSMHLQVGTSNEQSQELESYASCEMELGDSSSWLREWNKSSYLILERIRNLEEGVIRGGSSRLSHDMIYDLFSMVVHYDQRYQGMREVLVDAEKLEAVASLSLHHDNAGAFFCSPLWLDNLAQIAGFVMNAIGKVDPREFTYISHGIGSYQIGEDLRTDISYKAHVRMFSETGTVFAGDVSIFQGERMIARCAEVKFQRVPRAVLERVLSSPSDKFSSSRKPSALPLTSGKKQRSLNLPPLREVNARSIVDDVRKLLAQQIGIALEDLTDQSSFQELGVDSLLSMTILSKIHEVLRVQLPSSTFTEVSTFYDLKDYIIKYLPDQSPGPPTPVSESGESMISCSSTRTQTLPSTPPDSRLSEVYSIIADEMGVDTQEIRATEDLSSLGLDSMMAISIAGALSERIGIEIPSGLFDTSSAKDLHNSLNQLFGSPEFESQRVIQSPQQGKPQDRSLPASITLQGDSHSTSKTLFLFPDGSGLATAYTKLRRISKDLRICGLNSPLFYEKNSVQTDIPFMASRMVEIVRQVQPRGPYILGGWSAGGMYAFEAARQILEAGEKVASLILIDSPCRLRFGPMPHQVLDLLSESLTQGSEVRQHFLETIAAVGEYTPRPLKKNSFTQVTIIWATDGLEKTMDYSPKATDLNYDDAIVEWLFRRAGPLDAMGWDKLLPEFDLEIKTTKGNHFSMIQALNANSLSDAIAGALKLS</sequence>
<dbReference type="Gene3D" id="3.40.47.10">
    <property type="match status" value="1"/>
</dbReference>
<evidence type="ECO:0000259" key="8">
    <source>
        <dbReference type="PROSITE" id="PS52004"/>
    </source>
</evidence>
<dbReference type="GO" id="GO:0017000">
    <property type="term" value="P:antibiotic biosynthetic process"/>
    <property type="evidence" value="ECO:0007669"/>
    <property type="project" value="UniProtKB-ARBA"/>
</dbReference>
<gene>
    <name evidence="10" type="ORF">PMG11_07382</name>
</gene>
<evidence type="ECO:0000313" key="10">
    <source>
        <dbReference type="EMBL" id="CEJ58734.1"/>
    </source>
</evidence>
<dbReference type="InterPro" id="IPR006162">
    <property type="entry name" value="Ppantetheine_attach_site"/>
</dbReference>
<dbReference type="InterPro" id="IPR049900">
    <property type="entry name" value="PKS_mFAS_DH"/>
</dbReference>
<evidence type="ECO:0000313" key="11">
    <source>
        <dbReference type="Proteomes" id="UP000042958"/>
    </source>
</evidence>
<dbReference type="GO" id="GO:0031177">
    <property type="term" value="F:phosphopantetheine binding"/>
    <property type="evidence" value="ECO:0007669"/>
    <property type="project" value="InterPro"/>
</dbReference>
<dbReference type="Pfam" id="PF16073">
    <property type="entry name" value="SAT"/>
    <property type="match status" value="1"/>
</dbReference>
<dbReference type="SUPFAM" id="SSF53901">
    <property type="entry name" value="Thiolase-like"/>
    <property type="match status" value="1"/>
</dbReference>
<dbReference type="GO" id="GO:0006633">
    <property type="term" value="P:fatty acid biosynthetic process"/>
    <property type="evidence" value="ECO:0007669"/>
    <property type="project" value="InterPro"/>
</dbReference>
<dbReference type="InterPro" id="IPR036736">
    <property type="entry name" value="ACP-like_sf"/>
</dbReference>
<keyword evidence="4" id="KW-0808">Transferase</keyword>
<dbReference type="SMART" id="SM00823">
    <property type="entry name" value="PKS_PP"/>
    <property type="match status" value="2"/>
</dbReference>
<dbReference type="InterPro" id="IPR009081">
    <property type="entry name" value="PP-bd_ACP"/>
</dbReference>
<keyword evidence="2" id="KW-0597">Phosphoprotein</keyword>
<dbReference type="InterPro" id="IPR029058">
    <property type="entry name" value="AB_hydrolase_fold"/>
</dbReference>
<dbReference type="GO" id="GO:0008168">
    <property type="term" value="F:methyltransferase activity"/>
    <property type="evidence" value="ECO:0007669"/>
    <property type="project" value="UniProtKB-KW"/>
</dbReference>
<protein>
    <recommendedName>
        <fullName evidence="12">Polyketide synthase</fullName>
    </recommendedName>
</protein>
<feature type="active site" description="Proton acceptor; for dehydratase activity" evidence="5">
    <location>
        <position position="1330"/>
    </location>
</feature>
<dbReference type="InterPro" id="IPR032088">
    <property type="entry name" value="SAT"/>
</dbReference>
<feature type="region of interest" description="Disordered" evidence="6">
    <location>
        <begin position="1614"/>
        <end position="1637"/>
    </location>
</feature>
<dbReference type="InterPro" id="IPR014031">
    <property type="entry name" value="Ketoacyl_synth_C"/>
</dbReference>
<dbReference type="InterPro" id="IPR020806">
    <property type="entry name" value="PKS_PP-bd"/>
</dbReference>
<dbReference type="SUPFAM" id="SSF55048">
    <property type="entry name" value="Probable ACP-binding domain of malonyl-CoA ACP transacylase"/>
    <property type="match status" value="1"/>
</dbReference>
<dbReference type="Pfam" id="PF02801">
    <property type="entry name" value="Ketoacyl-synt_C"/>
    <property type="match status" value="1"/>
</dbReference>